<comment type="caution">
    <text evidence="2">The sequence shown here is derived from an EMBL/GenBank/DDBJ whole genome shotgun (WGS) entry which is preliminary data.</text>
</comment>
<dbReference type="OrthoDB" id="1929587at2"/>
<keyword evidence="3" id="KW-1185">Reference proteome</keyword>
<dbReference type="EMBL" id="SOAZ01000041">
    <property type="protein sequence ID" value="TDT46001.1"/>
    <property type="molecule type" value="Genomic_DNA"/>
</dbReference>
<evidence type="ECO:0000313" key="2">
    <source>
        <dbReference type="EMBL" id="TDT46001.1"/>
    </source>
</evidence>
<proteinExistence type="predicted"/>
<accession>A0A4R7K574</accession>
<protein>
    <submittedName>
        <fullName evidence="2">Uncharacterized protein</fullName>
    </submittedName>
</protein>
<dbReference type="RefSeq" id="WP_133629423.1">
    <property type="nucleotide sequence ID" value="NZ_SOAZ01000041.1"/>
</dbReference>
<dbReference type="AlphaFoldDB" id="A0A4R7K574"/>
<name>A0A4R7K574_9CLOT</name>
<feature type="coiled-coil region" evidence="1">
    <location>
        <begin position="66"/>
        <end position="134"/>
    </location>
</feature>
<sequence>MDEKNKEILKRIKMNLEVGEELAEFKHQLNSMQNTLNQLKSASPNKQPEQNLEEQTHWIQTSDTLLQEIQNFKNQAQMQLQQTEQKLQQSIQQAMNVLNQASQQLQADQVFTQMNQMMNQAQNQLNQVMQQNQQS</sequence>
<gene>
    <name evidence="2" type="ORF">EDD71_1414</name>
</gene>
<evidence type="ECO:0000256" key="1">
    <source>
        <dbReference type="SAM" id="Coils"/>
    </source>
</evidence>
<organism evidence="2 3">
    <name type="scientific">Fonticella tunisiensis</name>
    <dbReference type="NCBI Taxonomy" id="1096341"/>
    <lineage>
        <taxon>Bacteria</taxon>
        <taxon>Bacillati</taxon>
        <taxon>Bacillota</taxon>
        <taxon>Clostridia</taxon>
        <taxon>Eubacteriales</taxon>
        <taxon>Clostridiaceae</taxon>
        <taxon>Fonticella</taxon>
    </lineage>
</organism>
<keyword evidence="1" id="KW-0175">Coiled coil</keyword>
<dbReference type="Proteomes" id="UP000295325">
    <property type="component" value="Unassembled WGS sequence"/>
</dbReference>
<evidence type="ECO:0000313" key="3">
    <source>
        <dbReference type="Proteomes" id="UP000295325"/>
    </source>
</evidence>
<reference evidence="2 3" key="1">
    <citation type="submission" date="2019-03" db="EMBL/GenBank/DDBJ databases">
        <title>Genomic Encyclopedia of Type Strains, Phase IV (KMG-IV): sequencing the most valuable type-strain genomes for metagenomic binning, comparative biology and taxonomic classification.</title>
        <authorList>
            <person name="Goeker M."/>
        </authorList>
    </citation>
    <scope>NUCLEOTIDE SEQUENCE [LARGE SCALE GENOMIC DNA]</scope>
    <source>
        <strain evidence="2 3">DSM 24455</strain>
    </source>
</reference>